<keyword evidence="2" id="KW-0472">Membrane</keyword>
<keyword evidence="2" id="KW-1133">Transmembrane helix</keyword>
<keyword evidence="2" id="KW-0812">Transmembrane</keyword>
<feature type="compositionally biased region" description="Polar residues" evidence="1">
    <location>
        <begin position="130"/>
        <end position="149"/>
    </location>
</feature>
<proteinExistence type="predicted"/>
<sequence length="736" mass="82635">MANDSPAALASAFINQPNEKARRQIYIIISSALALFLASAFVLVAMLPSPNELPFPHIVIRSPVTNLFVVRSDDKSSSLQQYLHYQTQSTVRKSYASKPSFRSNIVEGHEGAAKQEDTSETTKSKEQSKIVAQTNIQTHRSTGDDNNQNEMDDDGDESGDDVYSQSEIGGDDDVSIEESEVAGEEGNSQNEIGDDDEKSDEENSHNEVNGDDDKSVDESKTPGDDSRLIHILETRFMQNQPNLVELAKARLQLFKTICLPTVIHQSSWGDFLWIIRTDPELHDDIKKELVHILNDTGALTMKDEDGKEKTLTYVIGSNDNYVVSNVTALNVRPFDIRAMLSSALSNPEMIFSGKATSMKELLDMISQPRFEKDVVIWTRLDADDGLNRAYMGYIQNEAIRYFMPQRYHKKILTIIPEENPEILVALSAGIPREMINKRERKIEKAKRKKAIAAGLPTKAPKSDERRKMIKNVYKPPEWSYWCAGRNLDWFITDPVHDPQHKNGTVYPVIHVNMCVTPGVTIAMRASFDPLQIPRLDHDKIIPYLRTFSYDGQLDGQLCARTGRSVFDIEEGGAHSYQVDDGTCFHLVTVGIAAIRSRTPTSAGMLGVAPDSTQREFTRKSPNVTNVMWSSMKNEFRISDRQLVETNLYFADHIYDIAEENARGQCTTGHSCKVCAYFVAIFIVSYHSFNSILLLILFYSLKQSSSKDSLQRFGDLKGESRDGFDVVNGKIVSLKAT</sequence>
<feature type="region of interest" description="Disordered" evidence="1">
    <location>
        <begin position="102"/>
        <end position="224"/>
    </location>
</feature>
<name>A0ABD3NG49_9STRA</name>
<accession>A0ABD3NG49</accession>
<organism evidence="3 4">
    <name type="scientific">Stephanodiscus triporus</name>
    <dbReference type="NCBI Taxonomy" id="2934178"/>
    <lineage>
        <taxon>Eukaryota</taxon>
        <taxon>Sar</taxon>
        <taxon>Stramenopiles</taxon>
        <taxon>Ochrophyta</taxon>
        <taxon>Bacillariophyta</taxon>
        <taxon>Coscinodiscophyceae</taxon>
        <taxon>Thalassiosirophycidae</taxon>
        <taxon>Stephanodiscales</taxon>
        <taxon>Stephanodiscaceae</taxon>
        <taxon>Stephanodiscus</taxon>
    </lineage>
</organism>
<comment type="caution">
    <text evidence="3">The sequence shown here is derived from an EMBL/GenBank/DDBJ whole genome shotgun (WGS) entry which is preliminary data.</text>
</comment>
<dbReference type="AlphaFoldDB" id="A0ABD3NG49"/>
<evidence type="ECO:0000256" key="2">
    <source>
        <dbReference type="SAM" id="Phobius"/>
    </source>
</evidence>
<evidence type="ECO:0008006" key="5">
    <source>
        <dbReference type="Google" id="ProtNLM"/>
    </source>
</evidence>
<evidence type="ECO:0000313" key="4">
    <source>
        <dbReference type="Proteomes" id="UP001530315"/>
    </source>
</evidence>
<feature type="compositionally biased region" description="Basic and acidic residues" evidence="1">
    <location>
        <begin position="211"/>
        <end position="224"/>
    </location>
</feature>
<dbReference type="EMBL" id="JALLAZ020001499">
    <property type="protein sequence ID" value="KAL3773951.1"/>
    <property type="molecule type" value="Genomic_DNA"/>
</dbReference>
<reference evidence="3 4" key="1">
    <citation type="submission" date="2024-10" db="EMBL/GenBank/DDBJ databases">
        <title>Updated reference genomes for cyclostephanoid diatoms.</title>
        <authorList>
            <person name="Roberts W.R."/>
            <person name="Alverson A.J."/>
        </authorList>
    </citation>
    <scope>NUCLEOTIDE SEQUENCE [LARGE SCALE GENOMIC DNA]</scope>
    <source>
        <strain evidence="3 4">AJA276-08</strain>
    </source>
</reference>
<gene>
    <name evidence="3" type="ORF">ACHAW5_010848</name>
</gene>
<keyword evidence="4" id="KW-1185">Reference proteome</keyword>
<evidence type="ECO:0000256" key="1">
    <source>
        <dbReference type="SAM" id="MobiDB-lite"/>
    </source>
</evidence>
<feature type="compositionally biased region" description="Acidic residues" evidence="1">
    <location>
        <begin position="169"/>
        <end position="183"/>
    </location>
</feature>
<evidence type="ECO:0000313" key="3">
    <source>
        <dbReference type="EMBL" id="KAL3773951.1"/>
    </source>
</evidence>
<dbReference type="Proteomes" id="UP001530315">
    <property type="component" value="Unassembled WGS sequence"/>
</dbReference>
<feature type="transmembrane region" description="Helical" evidence="2">
    <location>
        <begin position="25"/>
        <end position="47"/>
    </location>
</feature>
<feature type="compositionally biased region" description="Acidic residues" evidence="1">
    <location>
        <begin position="150"/>
        <end position="160"/>
    </location>
</feature>
<protein>
    <recommendedName>
        <fullName evidence="5">Transmembrane protein</fullName>
    </recommendedName>
</protein>
<feature type="compositionally biased region" description="Basic and acidic residues" evidence="1">
    <location>
        <begin position="107"/>
        <end position="128"/>
    </location>
</feature>
<feature type="transmembrane region" description="Helical" evidence="2">
    <location>
        <begin position="675"/>
        <end position="700"/>
    </location>
</feature>